<dbReference type="AlphaFoldDB" id="A0AAV1AM55"/>
<evidence type="ECO:0000313" key="1">
    <source>
        <dbReference type="EMBL" id="CAI8610164.1"/>
    </source>
</evidence>
<dbReference type="Proteomes" id="UP001157006">
    <property type="component" value="Chromosome 4"/>
</dbReference>
<gene>
    <name evidence="1" type="ORF">VFH_IV168600</name>
</gene>
<proteinExistence type="predicted"/>
<dbReference type="EMBL" id="OX451739">
    <property type="protein sequence ID" value="CAI8610164.1"/>
    <property type="molecule type" value="Genomic_DNA"/>
</dbReference>
<accession>A0AAV1AM55</accession>
<name>A0AAV1AM55_VICFA</name>
<protein>
    <submittedName>
        <fullName evidence="1">Uncharacterized protein</fullName>
    </submittedName>
</protein>
<reference evidence="1 2" key="1">
    <citation type="submission" date="2023-01" db="EMBL/GenBank/DDBJ databases">
        <authorList>
            <person name="Kreplak J."/>
        </authorList>
    </citation>
    <scope>NUCLEOTIDE SEQUENCE [LARGE SCALE GENOMIC DNA]</scope>
</reference>
<sequence>MTGLSGQVAVTSAITTIPALAVHIPSTAAAPAVIVALIPEVEQLTIEVAGFHVLEPSPSPSHIKRNLGGSLSITVEGGSPKHTCLTKDDASHTRFRIRSLVSMVVVFQDKKLGSSDLFREWDQLKEKYDALERENFTVVKELAGLRA</sequence>
<organism evidence="1 2">
    <name type="scientific">Vicia faba</name>
    <name type="common">Broad bean</name>
    <name type="synonym">Faba vulgaris</name>
    <dbReference type="NCBI Taxonomy" id="3906"/>
    <lineage>
        <taxon>Eukaryota</taxon>
        <taxon>Viridiplantae</taxon>
        <taxon>Streptophyta</taxon>
        <taxon>Embryophyta</taxon>
        <taxon>Tracheophyta</taxon>
        <taxon>Spermatophyta</taxon>
        <taxon>Magnoliopsida</taxon>
        <taxon>eudicotyledons</taxon>
        <taxon>Gunneridae</taxon>
        <taxon>Pentapetalae</taxon>
        <taxon>rosids</taxon>
        <taxon>fabids</taxon>
        <taxon>Fabales</taxon>
        <taxon>Fabaceae</taxon>
        <taxon>Papilionoideae</taxon>
        <taxon>50 kb inversion clade</taxon>
        <taxon>NPAAA clade</taxon>
        <taxon>Hologalegina</taxon>
        <taxon>IRL clade</taxon>
        <taxon>Fabeae</taxon>
        <taxon>Vicia</taxon>
    </lineage>
</organism>
<keyword evidence="2" id="KW-1185">Reference proteome</keyword>
<evidence type="ECO:0000313" key="2">
    <source>
        <dbReference type="Proteomes" id="UP001157006"/>
    </source>
</evidence>